<dbReference type="Proteomes" id="UP000541154">
    <property type="component" value="Unassembled WGS sequence"/>
</dbReference>
<evidence type="ECO:0000313" key="2">
    <source>
        <dbReference type="EMBL" id="KAF5864679.1"/>
    </source>
</evidence>
<feature type="region of interest" description="Disordered" evidence="1">
    <location>
        <begin position="72"/>
        <end position="96"/>
    </location>
</feature>
<reference evidence="2 3" key="1">
    <citation type="submission" date="2019-04" db="EMBL/GenBank/DDBJ databases">
        <title>Aspergillus burnettii sp. nov., novel species from soil in southeast Queensland.</title>
        <authorList>
            <person name="Gilchrist C.L.M."/>
            <person name="Pitt J.I."/>
            <person name="Lange L."/>
            <person name="Lacey H.J."/>
            <person name="Vuong D."/>
            <person name="Midgley D.J."/>
            <person name="Greenfield P."/>
            <person name="Bradbury M."/>
            <person name="Lacey E."/>
            <person name="Busk P.K."/>
            <person name="Pilgaard B."/>
            <person name="Chooi Y.H."/>
            <person name="Piggott A.M."/>
        </authorList>
    </citation>
    <scope>NUCLEOTIDE SEQUENCE [LARGE SCALE GENOMIC DNA]</scope>
    <source>
        <strain evidence="2 3">FRR 5400</strain>
    </source>
</reference>
<gene>
    <name evidence="2" type="ORF">ETB97_006956</name>
</gene>
<name>A0A8H6ADC9_PETAA</name>
<feature type="compositionally biased region" description="Low complexity" evidence="1">
    <location>
        <begin position="77"/>
        <end position="90"/>
    </location>
</feature>
<keyword evidence="3" id="KW-1185">Reference proteome</keyword>
<protein>
    <submittedName>
        <fullName evidence="2">Uncharacterized protein</fullName>
    </submittedName>
</protein>
<comment type="caution">
    <text evidence="2">The sequence shown here is derived from an EMBL/GenBank/DDBJ whole genome shotgun (WGS) entry which is preliminary data.</text>
</comment>
<feature type="compositionally biased region" description="Low complexity" evidence="1">
    <location>
        <begin position="226"/>
        <end position="236"/>
    </location>
</feature>
<dbReference type="AlphaFoldDB" id="A0A8H6ADC9"/>
<feature type="region of interest" description="Disordered" evidence="1">
    <location>
        <begin position="109"/>
        <end position="141"/>
    </location>
</feature>
<feature type="compositionally biased region" description="Low complexity" evidence="1">
    <location>
        <begin position="356"/>
        <end position="369"/>
    </location>
</feature>
<organism evidence="2 3">
    <name type="scientific">Petromyces alliaceus</name>
    <name type="common">Aspergillus alliaceus</name>
    <dbReference type="NCBI Taxonomy" id="209559"/>
    <lineage>
        <taxon>Eukaryota</taxon>
        <taxon>Fungi</taxon>
        <taxon>Dikarya</taxon>
        <taxon>Ascomycota</taxon>
        <taxon>Pezizomycotina</taxon>
        <taxon>Eurotiomycetes</taxon>
        <taxon>Eurotiomycetidae</taxon>
        <taxon>Eurotiales</taxon>
        <taxon>Aspergillaceae</taxon>
        <taxon>Aspergillus</taxon>
        <taxon>Aspergillus subgen. Circumdati</taxon>
    </lineage>
</organism>
<accession>A0A8H6ADC9</accession>
<evidence type="ECO:0000313" key="3">
    <source>
        <dbReference type="Proteomes" id="UP000541154"/>
    </source>
</evidence>
<feature type="compositionally biased region" description="Low complexity" evidence="1">
    <location>
        <begin position="109"/>
        <end position="131"/>
    </location>
</feature>
<sequence length="399" mass="43072">MLLAPMHPPTSHYISETGRTTSQTAMSTVTPQSSSCPSTVSHSNLSYSLVSNVTGNRRPSVRPKLTLQTTSLPRTFGTSSTGLSLSLATGPTASPTVRNTFKNAYEVAAPSSATSSPSRSSNSRLSKPTSPYTTNSPYQLPLGVKSILRNSPLEPTCRRRGSVAANGPNGGPGSRRVFFPAKKQVSYRQPLEEEIQTVRYTARHSDLKNQPNPEPNKAGSEEDSDSTASAEPSDASTSDDDAEVKSNKVPLNSFERKKRKHLSVEKQIRAVALLDGIEKDGSSTPQTPCQDRAKRRCEWRWTLGPLEIRNGNSQSEDKTASYPEMAPSISPASNPATTSPDNENDSPRSWVSNATSLSSVSEQNPSPSSFIALDFAKDNDYCKSNTTHEAERAHANSVQ</sequence>
<feature type="compositionally biased region" description="Polar residues" evidence="1">
    <location>
        <begin position="330"/>
        <end position="355"/>
    </location>
</feature>
<feature type="region of interest" description="Disordered" evidence="1">
    <location>
        <begin position="306"/>
        <end position="371"/>
    </location>
</feature>
<proteinExistence type="predicted"/>
<evidence type="ECO:0000256" key="1">
    <source>
        <dbReference type="SAM" id="MobiDB-lite"/>
    </source>
</evidence>
<dbReference type="EMBL" id="SPNV01000030">
    <property type="protein sequence ID" value="KAF5864679.1"/>
    <property type="molecule type" value="Genomic_DNA"/>
</dbReference>
<feature type="region of interest" description="Disordered" evidence="1">
    <location>
        <begin position="153"/>
        <end position="252"/>
    </location>
</feature>